<feature type="coiled-coil region" evidence="1">
    <location>
        <begin position="677"/>
        <end position="775"/>
    </location>
</feature>
<keyword evidence="1" id="KW-0175">Coiled coil</keyword>
<dbReference type="EMBL" id="LSMT01000203">
    <property type="protein sequence ID" value="PFX23579.1"/>
    <property type="molecule type" value="Genomic_DNA"/>
</dbReference>
<evidence type="ECO:0000313" key="4">
    <source>
        <dbReference type="Proteomes" id="UP000225706"/>
    </source>
</evidence>
<feature type="region of interest" description="Disordered" evidence="2">
    <location>
        <begin position="407"/>
        <end position="447"/>
    </location>
</feature>
<feature type="region of interest" description="Disordered" evidence="2">
    <location>
        <begin position="515"/>
        <end position="534"/>
    </location>
</feature>
<sequence length="842" mass="93448">MSFELTSSGTSPPSCIRRESLVHLLESCKDSLEVLGKELGIDTTQCKEVCEVLDIYEENVGQELSLDKWMVIFERLGCLVEFKMLLVEDQLLDDVNTLDDCPPNDCDDLGQGTLFKESKELRHQKIKANNQCSSLTLPGSESSLPSKPGDNVEETWKASPELGLPPPLEDETSTVLVKDSIREAKGDDEEHPYLDAGKASEGMLSSDGQSMPENRQTIASGLPAVFNFESCEIQDLATQFQGAAAAPVPHCMDLGEESHAASLINEGDVLSSGKLRSISKPVNFEAINSPSSVVTGYQFHPNDLKAGKINAVDQDRQNLHENRRMSCVSPLLAEASSLTAIHQFQEATPSHTSGTFVTEDNRSLSQIEIDPSHQAVRARSLPAMRARSAMQDSVGPFHQATATDTFGTDQAEDSSTSSQSDTDVSLSSDDLGTQLRPFTPPVATSPQIHRLHPNNLIAGEVNLAVNHEGAVLNRGVSLGAQLSPAIGTSILPTGYASSVVQDPVCQIHQDMAHAIPSTDEEESSSSSSESHTDVSLLLHDSNDLGQGTGKQPSENDDATHDQHMNILQQVQPPLQLGEIAFLIQSLWKKTAKHEACKQDLQHSRQQCAQLQTTIDELQRYLDNSNHLQHENQRLIGMTQEMCELKDQEIQQLRLLCEQKDQIIVENESHRGEQIQMHHQIAQRHESYQQQVERLERERQERSEELRQATAEVQQLQESERLRLENERLSDQRMTELSEAFFNSQTDEVKILERELDKEKHKRTEAEKTNRCLSEENCQLQSMVNELMSRLAKLVEVPCSAPSPDTVQENLVSSSTDLTVHVVEADDESDDDEEVFEDALDHL</sequence>
<keyword evidence="4" id="KW-1185">Reference proteome</keyword>
<protein>
    <submittedName>
        <fullName evidence="3">Uncharacterized protein</fullName>
    </submittedName>
</protein>
<feature type="region of interest" description="Disordered" evidence="2">
    <location>
        <begin position="539"/>
        <end position="558"/>
    </location>
</feature>
<dbReference type="Proteomes" id="UP000225706">
    <property type="component" value="Unassembled WGS sequence"/>
</dbReference>
<feature type="compositionally biased region" description="Polar residues" evidence="2">
    <location>
        <begin position="135"/>
        <end position="145"/>
    </location>
</feature>
<evidence type="ECO:0000256" key="1">
    <source>
        <dbReference type="SAM" id="Coils"/>
    </source>
</evidence>
<feature type="compositionally biased region" description="Low complexity" evidence="2">
    <location>
        <begin position="413"/>
        <end position="431"/>
    </location>
</feature>
<reference evidence="4" key="1">
    <citation type="journal article" date="2017" name="bioRxiv">
        <title>Comparative analysis of the genomes of Stylophora pistillata and Acropora digitifera provides evidence for extensive differences between species of corals.</title>
        <authorList>
            <person name="Voolstra C.R."/>
            <person name="Li Y."/>
            <person name="Liew Y.J."/>
            <person name="Baumgarten S."/>
            <person name="Zoccola D."/>
            <person name="Flot J.-F."/>
            <person name="Tambutte S."/>
            <person name="Allemand D."/>
            <person name="Aranda M."/>
        </authorList>
    </citation>
    <scope>NUCLEOTIDE SEQUENCE [LARGE SCALE GENOMIC DNA]</scope>
</reference>
<evidence type="ECO:0000313" key="3">
    <source>
        <dbReference type="EMBL" id="PFX23579.1"/>
    </source>
</evidence>
<comment type="caution">
    <text evidence="3">The sequence shown here is derived from an EMBL/GenBank/DDBJ whole genome shotgun (WGS) entry which is preliminary data.</text>
</comment>
<organism evidence="3 4">
    <name type="scientific">Stylophora pistillata</name>
    <name type="common">Smooth cauliflower coral</name>
    <dbReference type="NCBI Taxonomy" id="50429"/>
    <lineage>
        <taxon>Eukaryota</taxon>
        <taxon>Metazoa</taxon>
        <taxon>Cnidaria</taxon>
        <taxon>Anthozoa</taxon>
        <taxon>Hexacorallia</taxon>
        <taxon>Scleractinia</taxon>
        <taxon>Astrocoeniina</taxon>
        <taxon>Pocilloporidae</taxon>
        <taxon>Stylophora</taxon>
    </lineage>
</organism>
<gene>
    <name evidence="3" type="ORF">AWC38_SpisGene11882</name>
</gene>
<feature type="compositionally biased region" description="Polar residues" evidence="2">
    <location>
        <begin position="543"/>
        <end position="552"/>
    </location>
</feature>
<dbReference type="OrthoDB" id="10578678at2759"/>
<feature type="region of interest" description="Disordered" evidence="2">
    <location>
        <begin position="135"/>
        <end position="170"/>
    </location>
</feature>
<evidence type="ECO:0000256" key="2">
    <source>
        <dbReference type="SAM" id="MobiDB-lite"/>
    </source>
</evidence>
<proteinExistence type="predicted"/>
<dbReference type="AlphaFoldDB" id="A0A2B4S3G1"/>
<name>A0A2B4S3G1_STYPI</name>
<feature type="region of interest" description="Disordered" evidence="2">
    <location>
        <begin position="184"/>
        <end position="211"/>
    </location>
</feature>
<accession>A0A2B4S3G1</accession>